<dbReference type="OMA" id="EQKRYGM"/>
<evidence type="ECO:0000256" key="2">
    <source>
        <dbReference type="SAM" id="MobiDB-lite"/>
    </source>
</evidence>
<organism evidence="6 7">
    <name type="scientific">Helobdella robusta</name>
    <name type="common">Californian leech</name>
    <dbReference type="NCBI Taxonomy" id="6412"/>
    <lineage>
        <taxon>Eukaryota</taxon>
        <taxon>Metazoa</taxon>
        <taxon>Spiralia</taxon>
        <taxon>Lophotrochozoa</taxon>
        <taxon>Annelida</taxon>
        <taxon>Clitellata</taxon>
        <taxon>Hirudinea</taxon>
        <taxon>Rhynchobdellida</taxon>
        <taxon>Glossiphoniidae</taxon>
        <taxon>Helobdella</taxon>
    </lineage>
</organism>
<dbReference type="GO" id="GO:2000058">
    <property type="term" value="P:regulation of ubiquitin-dependent protein catabolic process"/>
    <property type="evidence" value="ECO:0000318"/>
    <property type="project" value="GO_Central"/>
</dbReference>
<dbReference type="KEGG" id="hro:HELRODRAFT_189570"/>
<dbReference type="SUPFAM" id="SSF54236">
    <property type="entry name" value="Ubiquitin-like"/>
    <property type="match status" value="1"/>
</dbReference>
<evidence type="ECO:0000259" key="3">
    <source>
        <dbReference type="PROSITE" id="PS50030"/>
    </source>
</evidence>
<dbReference type="OrthoDB" id="434245at2759"/>
<dbReference type="PROSITE" id="PS50053">
    <property type="entry name" value="UBIQUITIN_2"/>
    <property type="match status" value="1"/>
</dbReference>
<dbReference type="InterPro" id="IPR009060">
    <property type="entry name" value="UBA-like_sf"/>
</dbReference>
<accession>T1FR59</accession>
<dbReference type="Proteomes" id="UP000015101">
    <property type="component" value="Unassembled WGS sequence"/>
</dbReference>
<dbReference type="PANTHER" id="PTHR12948">
    <property type="entry name" value="NEDD8 ULTIMATE BUSTER-1 BS4 PROTEIN"/>
    <property type="match status" value="1"/>
</dbReference>
<dbReference type="RefSeq" id="XP_009028994.1">
    <property type="nucleotide sequence ID" value="XM_009030746.1"/>
</dbReference>
<dbReference type="SMART" id="SM00213">
    <property type="entry name" value="UBQ"/>
    <property type="match status" value="1"/>
</dbReference>
<dbReference type="Pfam" id="PF26285">
    <property type="entry name" value="SASH1_Homeodomain"/>
    <property type="match status" value="1"/>
</dbReference>
<dbReference type="HOGENOM" id="CLU_030806_0_0_1"/>
<feature type="region of interest" description="Disordered" evidence="2">
    <location>
        <begin position="565"/>
        <end position="593"/>
    </location>
</feature>
<dbReference type="eggNOG" id="KOG2561">
    <property type="taxonomic scope" value="Eukaryota"/>
</dbReference>
<dbReference type="InterPro" id="IPR000626">
    <property type="entry name" value="Ubiquitin-like_dom"/>
</dbReference>
<dbReference type="PANTHER" id="PTHR12948:SF3">
    <property type="entry name" value="NEDD8 ULTIMATE BUSTER 1"/>
    <property type="match status" value="1"/>
</dbReference>
<dbReference type="STRING" id="6412.T1FR59"/>
<evidence type="ECO:0000313" key="7">
    <source>
        <dbReference type="Proteomes" id="UP000015101"/>
    </source>
</evidence>
<feature type="coiled-coil region" evidence="1">
    <location>
        <begin position="350"/>
        <end position="384"/>
    </location>
</feature>
<dbReference type="EnsemblMetazoa" id="HelroT189570">
    <property type="protein sequence ID" value="HelroP189570"/>
    <property type="gene ID" value="HelroG189570"/>
</dbReference>
<reference evidence="6" key="3">
    <citation type="submission" date="2015-06" db="UniProtKB">
        <authorList>
            <consortium name="EnsemblMetazoa"/>
        </authorList>
    </citation>
    <scope>IDENTIFICATION</scope>
</reference>
<dbReference type="InterPro" id="IPR058666">
    <property type="entry name" value="SASH1/NUB1_homeodomain"/>
</dbReference>
<reference evidence="5 7" key="2">
    <citation type="journal article" date="2013" name="Nature">
        <title>Insights into bilaterian evolution from three spiralian genomes.</title>
        <authorList>
            <person name="Simakov O."/>
            <person name="Marletaz F."/>
            <person name="Cho S.J."/>
            <person name="Edsinger-Gonzales E."/>
            <person name="Havlak P."/>
            <person name="Hellsten U."/>
            <person name="Kuo D.H."/>
            <person name="Larsson T."/>
            <person name="Lv J."/>
            <person name="Arendt D."/>
            <person name="Savage R."/>
            <person name="Osoegawa K."/>
            <person name="de Jong P."/>
            <person name="Grimwood J."/>
            <person name="Chapman J.A."/>
            <person name="Shapiro H."/>
            <person name="Aerts A."/>
            <person name="Otillar R.P."/>
            <person name="Terry A.Y."/>
            <person name="Boore J.L."/>
            <person name="Grigoriev I.V."/>
            <person name="Lindberg D.R."/>
            <person name="Seaver E.C."/>
            <person name="Weisblat D.A."/>
            <person name="Putnam N.H."/>
            <person name="Rokhsar D.S."/>
        </authorList>
    </citation>
    <scope>NUCLEOTIDE SEQUENCE</scope>
</reference>
<dbReference type="InterPro" id="IPR029071">
    <property type="entry name" value="Ubiquitin-like_domsf"/>
</dbReference>
<dbReference type="SUPFAM" id="SSF46934">
    <property type="entry name" value="UBA-like"/>
    <property type="match status" value="3"/>
</dbReference>
<evidence type="ECO:0008006" key="8">
    <source>
        <dbReference type="Google" id="ProtNLM"/>
    </source>
</evidence>
<proteinExistence type="predicted"/>
<evidence type="ECO:0000313" key="5">
    <source>
        <dbReference type="EMBL" id="ESN92687.1"/>
    </source>
</evidence>
<reference evidence="7" key="1">
    <citation type="submission" date="2012-12" db="EMBL/GenBank/DDBJ databases">
        <authorList>
            <person name="Hellsten U."/>
            <person name="Grimwood J."/>
            <person name="Chapman J.A."/>
            <person name="Shapiro H."/>
            <person name="Aerts A."/>
            <person name="Otillar R.P."/>
            <person name="Terry A.Y."/>
            <person name="Boore J.L."/>
            <person name="Simakov O."/>
            <person name="Marletaz F."/>
            <person name="Cho S.-J."/>
            <person name="Edsinger-Gonzales E."/>
            <person name="Havlak P."/>
            <person name="Kuo D.-H."/>
            <person name="Larsson T."/>
            <person name="Lv J."/>
            <person name="Arendt D."/>
            <person name="Savage R."/>
            <person name="Osoegawa K."/>
            <person name="de Jong P."/>
            <person name="Lindberg D.R."/>
            <person name="Seaver E.C."/>
            <person name="Weisblat D.A."/>
            <person name="Putnam N.H."/>
            <person name="Grigoriev I.V."/>
            <person name="Rokhsar D.S."/>
        </authorList>
    </citation>
    <scope>NUCLEOTIDE SEQUENCE</scope>
</reference>
<dbReference type="InterPro" id="IPR041207">
    <property type="entry name" value="NUB1_ubiquitin-like_dom"/>
</dbReference>
<dbReference type="SMART" id="SM00165">
    <property type="entry name" value="UBA"/>
    <property type="match status" value="3"/>
</dbReference>
<dbReference type="EMBL" id="AMQM01001823">
    <property type="status" value="NOT_ANNOTATED_CDS"/>
    <property type="molecule type" value="Genomic_DNA"/>
</dbReference>
<dbReference type="InterPro" id="IPR039749">
    <property type="entry name" value="NUB1"/>
</dbReference>
<keyword evidence="1" id="KW-0175">Coiled coil</keyword>
<dbReference type="EMBL" id="KB097639">
    <property type="protein sequence ID" value="ESN92687.1"/>
    <property type="molecule type" value="Genomic_DNA"/>
</dbReference>
<evidence type="ECO:0000313" key="6">
    <source>
        <dbReference type="EnsemblMetazoa" id="HelroP189570"/>
    </source>
</evidence>
<evidence type="ECO:0000256" key="1">
    <source>
        <dbReference type="SAM" id="Coils"/>
    </source>
</evidence>
<dbReference type="CTD" id="20211306"/>
<protein>
    <recommendedName>
        <fullName evidence="8">UBA domain-containing protein</fullName>
    </recommendedName>
</protein>
<dbReference type="FunCoup" id="T1FR59">
    <property type="interactions" value="1581"/>
</dbReference>
<keyword evidence="7" id="KW-1185">Reference proteome</keyword>
<dbReference type="InterPro" id="IPR015940">
    <property type="entry name" value="UBA"/>
</dbReference>
<dbReference type="AlphaFoldDB" id="T1FR59"/>
<evidence type="ECO:0000259" key="4">
    <source>
        <dbReference type="PROSITE" id="PS50053"/>
    </source>
</evidence>
<sequence length="641" mass="72756">METSVNHLDEEGLKETIRSLLNSDKVKLWLEPYSTADGSKSARPSELIKKYSETLKVSETLVEETLEQLRRHSTLKFTAKRKYQETDVATIYVRFSQGSNTSPNSSGRSQENYIETSLHTPVNEVKEIIGNLFKVAPEKLKLISLGKCLSENWTLNDYNVKNLGKILAICLSDDEEKLMAKDEKVDPEQDEKIEKTKKATEMMINDDVDDWYNLTVADQNGKSFDMPVEERKALAVAMMLHEKGKTCMKKKNFGLALVYLLEADLEFSKCTSQLLELVDNYALLCLDIIWCYFIMQQVDSLPDAERRLLITEERLVKSYGPEMERVQRVRGSCSQEVAVMMKLHLMQGVLSFYKREHHKAKKFLDKAEEELKSLQVDKEDMMTIMEIGYSEQEARLALRFCKGNVSQAIEHIMTKKQERRKIEEQEKEEKYRKKMAKVLGKTSSGQLVDASLYKNLTSMGFDKGATLQALKKHDNNFMLAIEFLQTNPNLRLPDPEAKKKKLKITDEMISQLVSLGFDADVSRATLHHFEGNLEEATAELFNLSGKIPKEWLDKVAKKVTSAAAAGGVDGNGSTDESNSAASAASGSASNMDTEEMKKFLEEEIIDGFNDEQDTDYLDLNVDDENNVLQEFKAKLASILDH</sequence>
<feature type="domain" description="UBA" evidence="3">
    <location>
        <begin position="375"/>
        <end position="415"/>
    </location>
</feature>
<dbReference type="PROSITE" id="PS50030">
    <property type="entry name" value="UBA"/>
    <property type="match status" value="3"/>
</dbReference>
<dbReference type="CDD" id="cd14291">
    <property type="entry name" value="UBA1_NUB1_like"/>
    <property type="match status" value="1"/>
</dbReference>
<dbReference type="InParanoid" id="T1FR59"/>
<gene>
    <name evidence="6" type="primary">20211306</name>
    <name evidence="5" type="ORF">HELRODRAFT_189570</name>
</gene>
<dbReference type="Pfam" id="PF00627">
    <property type="entry name" value="UBA"/>
    <property type="match status" value="1"/>
</dbReference>
<dbReference type="Gene3D" id="1.10.8.10">
    <property type="entry name" value="DNA helicase RuvA subunit, C-terminal domain"/>
    <property type="match status" value="3"/>
</dbReference>
<dbReference type="GeneID" id="20211306"/>
<feature type="domain" description="UBA" evidence="3">
    <location>
        <begin position="447"/>
        <end position="487"/>
    </location>
</feature>
<dbReference type="Pfam" id="PF18037">
    <property type="entry name" value="Ubiquitin_5"/>
    <property type="match status" value="1"/>
</dbReference>
<feature type="compositionally biased region" description="Low complexity" evidence="2">
    <location>
        <begin position="577"/>
        <end position="590"/>
    </location>
</feature>
<dbReference type="Gene3D" id="3.10.20.90">
    <property type="entry name" value="Phosphatidylinositol 3-kinase Catalytic Subunit, Chain A, domain 1"/>
    <property type="match status" value="1"/>
</dbReference>
<name>T1FR59_HELRO</name>
<feature type="domain" description="Ubiquitin-like" evidence="4">
    <location>
        <begin position="89"/>
        <end position="169"/>
    </location>
</feature>
<feature type="domain" description="UBA" evidence="3">
    <location>
        <begin position="503"/>
        <end position="543"/>
    </location>
</feature>